<accession>A0ABR7HJN5</accession>
<organism evidence="1 2">
    <name type="scientific">Ruminococcus intestinalis</name>
    <dbReference type="NCBI Taxonomy" id="2763066"/>
    <lineage>
        <taxon>Bacteria</taxon>
        <taxon>Bacillati</taxon>
        <taxon>Bacillota</taxon>
        <taxon>Clostridia</taxon>
        <taxon>Eubacteriales</taxon>
        <taxon>Oscillospiraceae</taxon>
        <taxon>Ruminococcus</taxon>
    </lineage>
</organism>
<gene>
    <name evidence="1" type="ORF">H8R91_04260</name>
</gene>
<name>A0ABR7HJN5_9FIRM</name>
<sequence length="94" mass="11548">MLENTQFKELKLNVNKTNMVKLCKFYFHEILNKKLSDFFFFKYQRDSFYVLECSGYEFHLFVNCCKVLLTERNSDVSYIVDYDDLFKFYIVKEK</sequence>
<keyword evidence="2" id="KW-1185">Reference proteome</keyword>
<protein>
    <submittedName>
        <fullName evidence="1">Uncharacterized protein</fullName>
    </submittedName>
</protein>
<dbReference type="Proteomes" id="UP000636755">
    <property type="component" value="Unassembled WGS sequence"/>
</dbReference>
<proteinExistence type="predicted"/>
<dbReference type="RefSeq" id="WP_177379022.1">
    <property type="nucleotide sequence ID" value="NZ_JACOPS010000002.1"/>
</dbReference>
<evidence type="ECO:0000313" key="1">
    <source>
        <dbReference type="EMBL" id="MBC5727748.1"/>
    </source>
</evidence>
<reference evidence="1 2" key="1">
    <citation type="submission" date="2020-08" db="EMBL/GenBank/DDBJ databases">
        <title>Genome public.</title>
        <authorList>
            <person name="Liu C."/>
            <person name="Sun Q."/>
        </authorList>
    </citation>
    <scope>NUCLEOTIDE SEQUENCE [LARGE SCALE GENOMIC DNA]</scope>
    <source>
        <strain evidence="1 2">NSJ-71</strain>
    </source>
</reference>
<dbReference type="EMBL" id="JACOPS010000002">
    <property type="protein sequence ID" value="MBC5727748.1"/>
    <property type="molecule type" value="Genomic_DNA"/>
</dbReference>
<evidence type="ECO:0000313" key="2">
    <source>
        <dbReference type="Proteomes" id="UP000636755"/>
    </source>
</evidence>
<comment type="caution">
    <text evidence="1">The sequence shown here is derived from an EMBL/GenBank/DDBJ whole genome shotgun (WGS) entry which is preliminary data.</text>
</comment>